<protein>
    <recommendedName>
        <fullName evidence="5">S-adenosyl-L-methionine-dependent methyltransferase</fullName>
    </recommendedName>
</protein>
<keyword evidence="2" id="KW-0808">Transferase</keyword>
<dbReference type="AlphaFoldDB" id="A0A3M7KZ01"/>
<dbReference type="Pfam" id="PF04072">
    <property type="entry name" value="LCM"/>
    <property type="match status" value="1"/>
</dbReference>
<dbReference type="Proteomes" id="UP000279271">
    <property type="component" value="Unassembled WGS sequence"/>
</dbReference>
<accession>A0A3M7KZ01</accession>
<dbReference type="InterPro" id="IPR007213">
    <property type="entry name" value="Ppm1/Ppm2/Tcmp"/>
</dbReference>
<name>A0A3M7KZ01_AUXPR</name>
<reference evidence="4" key="1">
    <citation type="journal article" date="2018" name="Algal Res.">
        <title>Characterization of plant carbon substrate utilization by Auxenochlorella protothecoides.</title>
        <authorList>
            <person name="Vogler B.W."/>
            <person name="Starkenburg S.R."/>
            <person name="Sudasinghe N."/>
            <person name="Schambach J.Y."/>
            <person name="Rollin J.A."/>
            <person name="Pattathil S."/>
            <person name="Barry A.N."/>
        </authorList>
    </citation>
    <scope>NUCLEOTIDE SEQUENCE [LARGE SCALE GENOMIC DNA]</scope>
    <source>
        <strain evidence="4">UTEX 25</strain>
    </source>
</reference>
<sequence>MAGLRARETLRGPSALICDPYARCLAGKDWEIGTQRDDTGLGVVQMLDQYILHATLTEHPDKQEDTVQVVLLGDAMDTRPFRLDWPSGIVFYLVAPTEAHSVAASALAAAAAQAPRGCLLRRVRTDGPLALDAALVAAGFRGDRLSAWLLQRPGCGAGSLPGLLEGAGELAAHGSLVLGEVPPDWSARHALDQLAVAGLLGATRAAPGGAGVVFHATQQRLSAQQAQLFRDHVGAAEAADEDFFGNFS</sequence>
<dbReference type="GO" id="GO:0032259">
    <property type="term" value="P:methylation"/>
    <property type="evidence" value="ECO:0007669"/>
    <property type="project" value="UniProtKB-KW"/>
</dbReference>
<dbReference type="SUPFAM" id="SSF53335">
    <property type="entry name" value="S-adenosyl-L-methionine-dependent methyltransferases"/>
    <property type="match status" value="1"/>
</dbReference>
<dbReference type="PANTHER" id="PTHR43619:SF2">
    <property type="entry name" value="S-ADENOSYL-L-METHIONINE-DEPENDENT METHYLTRANSFERASES SUPERFAMILY PROTEIN"/>
    <property type="match status" value="1"/>
</dbReference>
<keyword evidence="1" id="KW-0489">Methyltransferase</keyword>
<evidence type="ECO:0008006" key="5">
    <source>
        <dbReference type="Google" id="ProtNLM"/>
    </source>
</evidence>
<gene>
    <name evidence="3" type="ORF">APUTEX25_005417</name>
</gene>
<evidence type="ECO:0000256" key="1">
    <source>
        <dbReference type="ARBA" id="ARBA00022603"/>
    </source>
</evidence>
<dbReference type="Gene3D" id="3.40.50.150">
    <property type="entry name" value="Vaccinia Virus protein VP39"/>
    <property type="match status" value="1"/>
</dbReference>
<dbReference type="InterPro" id="IPR029063">
    <property type="entry name" value="SAM-dependent_MTases_sf"/>
</dbReference>
<evidence type="ECO:0000313" key="3">
    <source>
        <dbReference type="EMBL" id="RMZ55139.1"/>
    </source>
</evidence>
<dbReference type="GO" id="GO:0008168">
    <property type="term" value="F:methyltransferase activity"/>
    <property type="evidence" value="ECO:0007669"/>
    <property type="project" value="UniProtKB-KW"/>
</dbReference>
<organism evidence="3 4">
    <name type="scientific">Auxenochlorella protothecoides</name>
    <name type="common">Green microalga</name>
    <name type="synonym">Chlorella protothecoides</name>
    <dbReference type="NCBI Taxonomy" id="3075"/>
    <lineage>
        <taxon>Eukaryota</taxon>
        <taxon>Viridiplantae</taxon>
        <taxon>Chlorophyta</taxon>
        <taxon>core chlorophytes</taxon>
        <taxon>Trebouxiophyceae</taxon>
        <taxon>Chlorellales</taxon>
        <taxon>Chlorellaceae</taxon>
        <taxon>Auxenochlorella</taxon>
    </lineage>
</organism>
<evidence type="ECO:0000313" key="4">
    <source>
        <dbReference type="Proteomes" id="UP000279271"/>
    </source>
</evidence>
<proteinExistence type="predicted"/>
<dbReference type="PANTHER" id="PTHR43619">
    <property type="entry name" value="S-ADENOSYL-L-METHIONINE-DEPENDENT METHYLTRANSFERASE YKTD-RELATED"/>
    <property type="match status" value="1"/>
</dbReference>
<comment type="caution">
    <text evidence="3">The sequence shown here is derived from an EMBL/GenBank/DDBJ whole genome shotgun (WGS) entry which is preliminary data.</text>
</comment>
<dbReference type="EMBL" id="QOKY01000169">
    <property type="protein sequence ID" value="RMZ55139.1"/>
    <property type="molecule type" value="Genomic_DNA"/>
</dbReference>
<evidence type="ECO:0000256" key="2">
    <source>
        <dbReference type="ARBA" id="ARBA00022679"/>
    </source>
</evidence>